<dbReference type="RefSeq" id="WP_210421025.1">
    <property type="nucleotide sequence ID" value="NZ_CP036339.1"/>
</dbReference>
<dbReference type="Proteomes" id="UP000317909">
    <property type="component" value="Chromosome"/>
</dbReference>
<feature type="domain" description="4Fe-4S ferredoxin-type" evidence="7">
    <location>
        <begin position="8"/>
        <end position="39"/>
    </location>
</feature>
<evidence type="ECO:0000256" key="4">
    <source>
        <dbReference type="ARBA" id="ARBA00023004"/>
    </source>
</evidence>
<dbReference type="PROSITE" id="PS00198">
    <property type="entry name" value="4FE4S_FER_1"/>
    <property type="match status" value="1"/>
</dbReference>
<keyword evidence="6" id="KW-0249">Electron transport</keyword>
<dbReference type="AlphaFoldDB" id="A0A517U3P8"/>
<protein>
    <recommendedName>
        <fullName evidence="6">Glycolate oxidase iron-sulfur subunit</fullName>
        <ecNumber evidence="6">1.1.99.14</ecNumber>
    </recommendedName>
</protein>
<dbReference type="EMBL" id="CP036339">
    <property type="protein sequence ID" value="QDT75250.1"/>
    <property type="molecule type" value="Genomic_DNA"/>
</dbReference>
<keyword evidence="2 6" id="KW-0479">Metal-binding</keyword>
<comment type="catalytic activity">
    <reaction evidence="6">
        <text>glycolate + A = glyoxylate + AH2</text>
        <dbReference type="Rhea" id="RHEA:21264"/>
        <dbReference type="ChEBI" id="CHEBI:13193"/>
        <dbReference type="ChEBI" id="CHEBI:17499"/>
        <dbReference type="ChEBI" id="CHEBI:29805"/>
        <dbReference type="ChEBI" id="CHEBI:36655"/>
        <dbReference type="EC" id="1.1.99.14"/>
    </reaction>
</comment>
<organism evidence="8 9">
    <name type="scientific">Lacipirellula limnantheis</name>
    <dbReference type="NCBI Taxonomy" id="2528024"/>
    <lineage>
        <taxon>Bacteria</taxon>
        <taxon>Pseudomonadati</taxon>
        <taxon>Planctomycetota</taxon>
        <taxon>Planctomycetia</taxon>
        <taxon>Pirellulales</taxon>
        <taxon>Lacipirellulaceae</taxon>
        <taxon>Lacipirellula</taxon>
    </lineage>
</organism>
<dbReference type="InterPro" id="IPR017896">
    <property type="entry name" value="4Fe4S_Fe-S-bd"/>
</dbReference>
<dbReference type="PANTHER" id="PTHR32479:SF17">
    <property type="entry name" value="GLYCOLATE OXIDASE IRON-SULFUR SUBUNIT"/>
    <property type="match status" value="1"/>
</dbReference>
<comment type="function">
    <text evidence="6">Component of a complex that catalyzes the oxidation of glycolate to glyoxylate.</text>
</comment>
<evidence type="ECO:0000313" key="8">
    <source>
        <dbReference type="EMBL" id="QDT75250.1"/>
    </source>
</evidence>
<evidence type="ECO:0000259" key="7">
    <source>
        <dbReference type="PROSITE" id="PS51379"/>
    </source>
</evidence>
<evidence type="ECO:0000256" key="5">
    <source>
        <dbReference type="ARBA" id="ARBA00023014"/>
    </source>
</evidence>
<keyword evidence="6" id="KW-0813">Transport</keyword>
<dbReference type="InterPro" id="IPR009051">
    <property type="entry name" value="Helical_ferredxn"/>
</dbReference>
<dbReference type="PANTHER" id="PTHR32479">
    <property type="entry name" value="GLYCOLATE OXIDASE IRON-SULFUR SUBUNIT"/>
    <property type="match status" value="1"/>
</dbReference>
<keyword evidence="5 6" id="KW-0411">Iron-sulfur</keyword>
<gene>
    <name evidence="8" type="primary">lutA_2</name>
    <name evidence="8" type="ORF">I41_44600</name>
</gene>
<dbReference type="InterPro" id="IPR004017">
    <property type="entry name" value="Cys_rich_dom"/>
</dbReference>
<dbReference type="PIRSF" id="PIRSF000139">
    <property type="entry name" value="Glc_ox_4Fe-4S"/>
    <property type="match status" value="1"/>
</dbReference>
<evidence type="ECO:0000313" key="9">
    <source>
        <dbReference type="Proteomes" id="UP000317909"/>
    </source>
</evidence>
<accession>A0A517U3P8</accession>
<dbReference type="KEGG" id="llh:I41_44600"/>
<dbReference type="GO" id="GO:0051539">
    <property type="term" value="F:4 iron, 4 sulfur cluster binding"/>
    <property type="evidence" value="ECO:0007669"/>
    <property type="project" value="UniProtKB-UniRule"/>
</dbReference>
<dbReference type="InterPro" id="IPR012257">
    <property type="entry name" value="Glc_ox_4Fe-4S"/>
</dbReference>
<keyword evidence="1 6" id="KW-0004">4Fe-4S</keyword>
<comment type="catalytic activity">
    <reaction evidence="6">
        <text>(R)-lactate + A = pyruvate + AH2</text>
        <dbReference type="Rhea" id="RHEA:15089"/>
        <dbReference type="ChEBI" id="CHEBI:13193"/>
        <dbReference type="ChEBI" id="CHEBI:15361"/>
        <dbReference type="ChEBI" id="CHEBI:16004"/>
        <dbReference type="ChEBI" id="CHEBI:17499"/>
    </reaction>
</comment>
<dbReference type="Pfam" id="PF02754">
    <property type="entry name" value="CCG"/>
    <property type="match status" value="2"/>
</dbReference>
<keyword evidence="4 6" id="KW-0408">Iron</keyword>
<comment type="cofactor">
    <cofactor evidence="6">
        <name>[4Fe-4S] cluster</name>
        <dbReference type="ChEBI" id="CHEBI:49883"/>
    </cofactor>
    <text evidence="6">Binds 2 [4Fe-4S] clusters.</text>
</comment>
<dbReference type="GO" id="GO:0019154">
    <property type="term" value="F:glycolate dehydrogenase activity"/>
    <property type="evidence" value="ECO:0007669"/>
    <property type="project" value="UniProtKB-EC"/>
</dbReference>
<evidence type="ECO:0000256" key="3">
    <source>
        <dbReference type="ARBA" id="ARBA00022737"/>
    </source>
</evidence>
<dbReference type="InterPro" id="IPR017900">
    <property type="entry name" value="4Fe4S_Fe_S_CS"/>
</dbReference>
<reference evidence="8 9" key="1">
    <citation type="submission" date="2019-02" db="EMBL/GenBank/DDBJ databases">
        <title>Deep-cultivation of Planctomycetes and their phenomic and genomic characterization uncovers novel biology.</title>
        <authorList>
            <person name="Wiegand S."/>
            <person name="Jogler M."/>
            <person name="Boedeker C."/>
            <person name="Pinto D."/>
            <person name="Vollmers J."/>
            <person name="Rivas-Marin E."/>
            <person name="Kohn T."/>
            <person name="Peeters S.H."/>
            <person name="Heuer A."/>
            <person name="Rast P."/>
            <person name="Oberbeckmann S."/>
            <person name="Bunk B."/>
            <person name="Jeske O."/>
            <person name="Meyerdierks A."/>
            <person name="Storesund J.E."/>
            <person name="Kallscheuer N."/>
            <person name="Luecker S."/>
            <person name="Lage O.M."/>
            <person name="Pohl T."/>
            <person name="Merkel B.J."/>
            <person name="Hornburger P."/>
            <person name="Mueller R.-W."/>
            <person name="Bruemmer F."/>
            <person name="Labrenz M."/>
            <person name="Spormann A.M."/>
            <person name="Op den Camp H."/>
            <person name="Overmann J."/>
            <person name="Amann R."/>
            <person name="Jetten M.S.M."/>
            <person name="Mascher T."/>
            <person name="Medema M.H."/>
            <person name="Devos D.P."/>
            <person name="Kaster A.-K."/>
            <person name="Ovreas L."/>
            <person name="Rohde M."/>
            <person name="Galperin M.Y."/>
            <person name="Jogler C."/>
        </authorList>
    </citation>
    <scope>NUCLEOTIDE SEQUENCE [LARGE SCALE GENOMIC DNA]</scope>
    <source>
        <strain evidence="8 9">I41</strain>
    </source>
</reference>
<evidence type="ECO:0000256" key="6">
    <source>
        <dbReference type="PIRNR" id="PIRNR000139"/>
    </source>
</evidence>
<keyword evidence="3" id="KW-0677">Repeat</keyword>
<proteinExistence type="predicted"/>
<dbReference type="Pfam" id="PF13183">
    <property type="entry name" value="Fer4_8"/>
    <property type="match status" value="1"/>
</dbReference>
<keyword evidence="9" id="KW-1185">Reference proteome</keyword>
<evidence type="ECO:0000256" key="2">
    <source>
        <dbReference type="ARBA" id="ARBA00022723"/>
    </source>
</evidence>
<dbReference type="GO" id="GO:0046872">
    <property type="term" value="F:metal ion binding"/>
    <property type="evidence" value="ECO:0007669"/>
    <property type="project" value="UniProtKB-UniRule"/>
</dbReference>
<sequence length="447" mass="49152">MSELNLLKSLDYSVLQQCMHCGMCLPTCPTYDETKFERSSPRGRIRLMREVADGRLGVTSTFAEEMSYCLGCLACQTACPAGVDYATLLENARGEVERQHVVGGTARRLFRWSTLSFLFRRPRLLRAFGRAMWLYQRSGLQSGLRRLGVMKLLPKQLRLMEAMTPTVVVPFSNARIAPLETPKSPANYRVALLTGCVQDLLYGPINRATADVLLANGCEVVTPSVQFCCGSLHAHNGELKLARDLARRNLDLYDVDELDAIISNAGGCGSHLKKYAELLHADERYHARAGAWDRKVRDVSEWLVQIGCRVPATASSSDAQGRTIATTVTYDASCHLMHGQRVVAQPLALLQMIPGLRLVPLVESDWCCGSAGVYSITQPEQSAKLLARKLDHITATGASVLASGNPGCLLQLENGMRGDPRFAHVRVCHPVELLAEAYRRESGGYDG</sequence>
<dbReference type="EC" id="1.1.99.14" evidence="6"/>
<dbReference type="Gene3D" id="1.10.1060.10">
    <property type="entry name" value="Alpha-helical ferredoxin"/>
    <property type="match status" value="1"/>
</dbReference>
<dbReference type="SUPFAM" id="SSF46548">
    <property type="entry name" value="alpha-helical ferredoxin"/>
    <property type="match status" value="1"/>
</dbReference>
<evidence type="ECO:0000256" key="1">
    <source>
        <dbReference type="ARBA" id="ARBA00022485"/>
    </source>
</evidence>
<dbReference type="PROSITE" id="PS51379">
    <property type="entry name" value="4FE4S_FER_2"/>
    <property type="match status" value="1"/>
</dbReference>
<name>A0A517U3P8_9BACT</name>